<feature type="compositionally biased region" description="Polar residues" evidence="5">
    <location>
        <begin position="422"/>
        <end position="441"/>
    </location>
</feature>
<keyword evidence="8" id="KW-1185">Reference proteome</keyword>
<dbReference type="OrthoDB" id="3364872at2759"/>
<dbReference type="Pfam" id="PF09073">
    <property type="entry name" value="BUD22"/>
    <property type="match status" value="1"/>
</dbReference>
<keyword evidence="2" id="KW-0175">Coiled coil</keyword>
<evidence type="ECO:0000256" key="1">
    <source>
        <dbReference type="ARBA" id="ARBA00013459"/>
    </source>
</evidence>
<dbReference type="PANTHER" id="PTHR23325:SF1">
    <property type="entry name" value="SERUM RESPONSE FACTOR-BINDING PROTEIN 1"/>
    <property type="match status" value="1"/>
</dbReference>
<protein>
    <recommendedName>
        <fullName evidence="1">Serum response factor-binding protein 1</fullName>
    </recommendedName>
    <alternativeName>
        <fullName evidence="4">SRF-dependent transcription regulation-associated protein</fullName>
    </alternativeName>
</protein>
<feature type="compositionally biased region" description="Low complexity" evidence="5">
    <location>
        <begin position="499"/>
        <end position="514"/>
    </location>
</feature>
<feature type="compositionally biased region" description="Basic and acidic residues" evidence="5">
    <location>
        <begin position="131"/>
        <end position="148"/>
    </location>
</feature>
<dbReference type="GO" id="GO:0005634">
    <property type="term" value="C:nucleus"/>
    <property type="evidence" value="ECO:0007669"/>
    <property type="project" value="TreeGrafter"/>
</dbReference>
<feature type="compositionally biased region" description="Acidic residues" evidence="5">
    <location>
        <begin position="323"/>
        <end position="335"/>
    </location>
</feature>
<feature type="domain" description="Bud22" evidence="6">
    <location>
        <begin position="500"/>
        <end position="546"/>
    </location>
</feature>
<evidence type="ECO:0000256" key="2">
    <source>
        <dbReference type="ARBA" id="ARBA00023054"/>
    </source>
</evidence>
<dbReference type="PANTHER" id="PTHR23325">
    <property type="entry name" value="SERUM RESPONSE FACTOR-BINDING"/>
    <property type="match status" value="1"/>
</dbReference>
<feature type="region of interest" description="Disordered" evidence="5">
    <location>
        <begin position="491"/>
        <end position="520"/>
    </location>
</feature>
<feature type="compositionally biased region" description="Acidic residues" evidence="5">
    <location>
        <begin position="295"/>
        <end position="306"/>
    </location>
</feature>
<dbReference type="InterPro" id="IPR015158">
    <property type="entry name" value="Bud22_dom"/>
</dbReference>
<gene>
    <name evidence="7" type="ORF">FF38_13069</name>
</gene>
<sequence length="549" mass="64559">MLNKLKFNNLVISNKKGIQQSRIQTINKLVHKIRKLKTLLEKHPDNTKCKERIRKSTETMELLKKLKRMDIMKKVLLLDKPAPAVITNGLATPEEVGVALLCMNKVMQGLIKRFKTELQLNEAENDGWREALMESSKRRQKIERTEEKRRKRLEMKQQKAMGRKRQEWLEENKQNRDDEELETNDKDVNVSTTGAWQVEELPNESVKEEVEESMEKKPNKQLKRERPIKETSKKITPANKKQKLNVKVKKEITKSSEEEEVDAEEESESETEIELNKQNKEKPKKKEKLNVEVESSGEESDNETEIETIKEKKHKLAKNAPVSEEEDPEEEEEMVVDPFFITDTGENYLSTAVIKRNQNNENEVEEKRDLHMIKLNNYDKKSTDFKDRRQQNRDRNQRDFNQSRAQTNNWNRREEGRENQNKWQQNRQTNNGRDGKFSQNKWNDRKNSDSRQDFKHKVGNTNVEENLHPSWAAKQKLKPVITGFQGKKITFGDEDDNGKQTQQQTFNKTQTPKNVKSEQDLHPSWAAKQKLKPAITAFQGKKITFDNDE</sequence>
<evidence type="ECO:0000313" key="8">
    <source>
        <dbReference type="Proteomes" id="UP000037069"/>
    </source>
</evidence>
<comment type="function">
    <text evidence="3">May be involved in regulating transcriptional activation of cardiac genes during the aging process. May play a role in biosynthesis and/or processing of SLC2A4 in adipose cells.</text>
</comment>
<dbReference type="AlphaFoldDB" id="A0A0L0CK29"/>
<dbReference type="OMA" id="ANADWRI"/>
<feature type="compositionally biased region" description="Basic and acidic residues" evidence="5">
    <location>
        <begin position="365"/>
        <end position="398"/>
    </location>
</feature>
<evidence type="ECO:0000256" key="3">
    <source>
        <dbReference type="ARBA" id="ARBA00025646"/>
    </source>
</evidence>
<dbReference type="GO" id="GO:0030490">
    <property type="term" value="P:maturation of SSU-rRNA"/>
    <property type="evidence" value="ECO:0007669"/>
    <property type="project" value="TreeGrafter"/>
</dbReference>
<dbReference type="GO" id="GO:0030686">
    <property type="term" value="C:90S preribosome"/>
    <property type="evidence" value="ECO:0007669"/>
    <property type="project" value="TreeGrafter"/>
</dbReference>
<feature type="compositionally biased region" description="Basic and acidic residues" evidence="5">
    <location>
        <begin position="411"/>
        <end position="420"/>
    </location>
</feature>
<feature type="compositionally biased region" description="Basic and acidic residues" evidence="5">
    <location>
        <begin position="164"/>
        <end position="176"/>
    </location>
</feature>
<feature type="compositionally biased region" description="Basic and acidic residues" evidence="5">
    <location>
        <begin position="442"/>
        <end position="454"/>
    </location>
</feature>
<name>A0A0L0CK29_LUCCU</name>
<feature type="region of interest" description="Disordered" evidence="5">
    <location>
        <begin position="355"/>
        <end position="454"/>
    </location>
</feature>
<dbReference type="EMBL" id="JRES01000301">
    <property type="protein sequence ID" value="KNC32605.1"/>
    <property type="molecule type" value="Genomic_DNA"/>
</dbReference>
<feature type="compositionally biased region" description="Basic and acidic residues" evidence="5">
    <location>
        <begin position="205"/>
        <end position="233"/>
    </location>
</feature>
<accession>A0A0L0CK29</accession>
<feature type="compositionally biased region" description="Low complexity" evidence="5">
    <location>
        <begin position="399"/>
        <end position="410"/>
    </location>
</feature>
<feature type="region of interest" description="Disordered" evidence="5">
    <location>
        <begin position="131"/>
        <end position="335"/>
    </location>
</feature>
<dbReference type="Proteomes" id="UP000037069">
    <property type="component" value="Unassembled WGS sequence"/>
</dbReference>
<dbReference type="InterPro" id="IPR037393">
    <property type="entry name" value="Bud22/SRFB1"/>
</dbReference>
<evidence type="ECO:0000256" key="5">
    <source>
        <dbReference type="SAM" id="MobiDB-lite"/>
    </source>
</evidence>
<evidence type="ECO:0000313" key="7">
    <source>
        <dbReference type="EMBL" id="KNC32605.1"/>
    </source>
</evidence>
<dbReference type="STRING" id="7375.A0A0L0CK29"/>
<organism evidence="7 8">
    <name type="scientific">Lucilia cuprina</name>
    <name type="common">Green bottle fly</name>
    <name type="synonym">Australian sheep blowfly</name>
    <dbReference type="NCBI Taxonomy" id="7375"/>
    <lineage>
        <taxon>Eukaryota</taxon>
        <taxon>Metazoa</taxon>
        <taxon>Ecdysozoa</taxon>
        <taxon>Arthropoda</taxon>
        <taxon>Hexapoda</taxon>
        <taxon>Insecta</taxon>
        <taxon>Pterygota</taxon>
        <taxon>Neoptera</taxon>
        <taxon>Endopterygota</taxon>
        <taxon>Diptera</taxon>
        <taxon>Brachycera</taxon>
        <taxon>Muscomorpha</taxon>
        <taxon>Oestroidea</taxon>
        <taxon>Calliphoridae</taxon>
        <taxon>Luciliinae</taxon>
        <taxon>Lucilia</taxon>
    </lineage>
</organism>
<evidence type="ECO:0000256" key="4">
    <source>
        <dbReference type="ARBA" id="ARBA00033254"/>
    </source>
</evidence>
<feature type="compositionally biased region" description="Acidic residues" evidence="5">
    <location>
        <begin position="257"/>
        <end position="273"/>
    </location>
</feature>
<evidence type="ECO:0000259" key="6">
    <source>
        <dbReference type="Pfam" id="PF09073"/>
    </source>
</evidence>
<proteinExistence type="predicted"/>
<reference evidence="7 8" key="1">
    <citation type="journal article" date="2015" name="Nat. Commun.">
        <title>Lucilia cuprina genome unlocks parasitic fly biology to underpin future interventions.</title>
        <authorList>
            <person name="Anstead C.A."/>
            <person name="Korhonen P.K."/>
            <person name="Young N.D."/>
            <person name="Hall R.S."/>
            <person name="Jex A.R."/>
            <person name="Murali S.C."/>
            <person name="Hughes D.S."/>
            <person name="Lee S.F."/>
            <person name="Perry T."/>
            <person name="Stroehlein A.J."/>
            <person name="Ansell B.R."/>
            <person name="Breugelmans B."/>
            <person name="Hofmann A."/>
            <person name="Qu J."/>
            <person name="Dugan S."/>
            <person name="Lee S.L."/>
            <person name="Chao H."/>
            <person name="Dinh H."/>
            <person name="Han Y."/>
            <person name="Doddapaneni H.V."/>
            <person name="Worley K.C."/>
            <person name="Muzny D.M."/>
            <person name="Ioannidis P."/>
            <person name="Waterhouse R.M."/>
            <person name="Zdobnov E.M."/>
            <person name="James P.J."/>
            <person name="Bagnall N.H."/>
            <person name="Kotze A.C."/>
            <person name="Gibbs R.A."/>
            <person name="Richards S."/>
            <person name="Batterham P."/>
            <person name="Gasser R.B."/>
        </authorList>
    </citation>
    <scope>NUCLEOTIDE SEQUENCE [LARGE SCALE GENOMIC DNA]</scope>
    <source>
        <strain evidence="7 8">LS</strain>
        <tissue evidence="7">Full body</tissue>
    </source>
</reference>
<comment type="caution">
    <text evidence="7">The sequence shown here is derived from an EMBL/GenBank/DDBJ whole genome shotgun (WGS) entry which is preliminary data.</text>
</comment>